<sequence>MAEFKAKPLVILQTGDAPDVIRHQHGGFTDMFLQQGDIDPSSVVIVNLPAGEQLLSPEHYRGAVITGSAAMVTELLPWSEYAAMWLRDAIGMGLPIFGACYGHQLLAHALGGEVGYHPEGLEIGTLEIELLPEAQQDPALQNYPPRFYANLIHSQSVLRLPEGAVALARSQQDPHQIIRYRDNVISTQFHPEFNGPVMHCYMSWIAELEPQHQAKYLDIQRRTSNTPVSQSLLREFVHGL</sequence>
<accession>A0A097QYP0</accession>
<evidence type="ECO:0000313" key="3">
    <source>
        <dbReference type="Proteomes" id="UP000029986"/>
    </source>
</evidence>
<dbReference type="Proteomes" id="UP000029986">
    <property type="component" value="Chromosome"/>
</dbReference>
<dbReference type="InterPro" id="IPR017926">
    <property type="entry name" value="GATASE"/>
</dbReference>
<dbReference type="KEGG" id="hav:AT03_03710"/>
<keyword evidence="3" id="KW-1185">Reference proteome</keyword>
<dbReference type="EMBL" id="CP009706">
    <property type="protein sequence ID" value="AIU71589.1"/>
    <property type="molecule type" value="Genomic_DNA"/>
</dbReference>
<dbReference type="PANTHER" id="PTHR42695">
    <property type="entry name" value="GLUTAMINE AMIDOTRANSFERASE YLR126C-RELATED"/>
    <property type="match status" value="1"/>
</dbReference>
<organism evidence="2 3">
    <name type="scientific">Hafnia alvei FB1</name>
    <dbReference type="NCBI Taxonomy" id="1453496"/>
    <lineage>
        <taxon>Bacteria</taxon>
        <taxon>Pseudomonadati</taxon>
        <taxon>Pseudomonadota</taxon>
        <taxon>Gammaproteobacteria</taxon>
        <taxon>Enterobacterales</taxon>
        <taxon>Hafniaceae</taxon>
        <taxon>Hafnia</taxon>
    </lineage>
</organism>
<keyword evidence="2" id="KW-0315">Glutamine amidotransferase</keyword>
<dbReference type="GO" id="GO:0003922">
    <property type="term" value="F:GMP synthase (glutamine-hydrolyzing) activity"/>
    <property type="evidence" value="ECO:0007669"/>
    <property type="project" value="UniProtKB-EC"/>
</dbReference>
<dbReference type="PROSITE" id="PS51273">
    <property type="entry name" value="GATASE_TYPE_1"/>
    <property type="match status" value="1"/>
</dbReference>
<dbReference type="Pfam" id="PF00117">
    <property type="entry name" value="GATase"/>
    <property type="match status" value="1"/>
</dbReference>
<dbReference type="InterPro" id="IPR044992">
    <property type="entry name" value="ChyE-like"/>
</dbReference>
<name>A0A097QYP0_HAFAL</name>
<keyword evidence="2" id="KW-0808">Transferase</keyword>
<dbReference type="eggNOG" id="COG0518">
    <property type="taxonomic scope" value="Bacteria"/>
</dbReference>
<dbReference type="RefSeq" id="WP_025798940.1">
    <property type="nucleotide sequence ID" value="NZ_CP009706.1"/>
</dbReference>
<dbReference type="AlphaFoldDB" id="A0A097QYP0"/>
<feature type="domain" description="Glutamine amidotransferase" evidence="1">
    <location>
        <begin position="57"/>
        <end position="194"/>
    </location>
</feature>
<dbReference type="GO" id="GO:0005829">
    <property type="term" value="C:cytosol"/>
    <property type="evidence" value="ECO:0007669"/>
    <property type="project" value="TreeGrafter"/>
</dbReference>
<dbReference type="PATRIC" id="fig|1453496.5.peg.736"/>
<proteinExistence type="predicted"/>
<evidence type="ECO:0000313" key="2">
    <source>
        <dbReference type="EMBL" id="AIU71589.1"/>
    </source>
</evidence>
<gene>
    <name evidence="2" type="ORF">AT03_03710</name>
</gene>
<dbReference type="SUPFAM" id="SSF52317">
    <property type="entry name" value="Class I glutamine amidotransferase-like"/>
    <property type="match status" value="1"/>
</dbReference>
<dbReference type="GO" id="GO:0016740">
    <property type="term" value="F:transferase activity"/>
    <property type="evidence" value="ECO:0007669"/>
    <property type="project" value="UniProtKB-KW"/>
</dbReference>
<keyword evidence="2" id="KW-0436">Ligase</keyword>
<reference evidence="2 3" key="1">
    <citation type="journal article" date="2014" name="Gut Pathog.">
        <title>Gene clusters of Hafnia alvei strain FB1 important in survival and pathogenesis: a draft genome perspective.</title>
        <authorList>
            <person name="Tan J.Y."/>
            <person name="Yin W.F."/>
            <person name="Chan K.G."/>
        </authorList>
    </citation>
    <scope>NUCLEOTIDE SEQUENCE [LARGE SCALE GENOMIC DNA]</scope>
    <source>
        <strain evidence="2 3">FB1</strain>
    </source>
</reference>
<dbReference type="EC" id="6.3.5.2" evidence="2"/>
<dbReference type="PANTHER" id="PTHR42695:SF5">
    <property type="entry name" value="GLUTAMINE AMIDOTRANSFERASE YLR126C-RELATED"/>
    <property type="match status" value="1"/>
</dbReference>
<protein>
    <submittedName>
        <fullName evidence="2">Glutamine amidotransferase</fullName>
        <ecNumber evidence="2">6.3.5.2</ecNumber>
    </submittedName>
</protein>
<dbReference type="Gene3D" id="3.40.50.880">
    <property type="match status" value="1"/>
</dbReference>
<dbReference type="CDD" id="cd01741">
    <property type="entry name" value="GATase1_1"/>
    <property type="match status" value="1"/>
</dbReference>
<dbReference type="InterPro" id="IPR029062">
    <property type="entry name" value="Class_I_gatase-like"/>
</dbReference>
<dbReference type="NCBIfam" id="NF006562">
    <property type="entry name" value="PRK09065.1"/>
    <property type="match status" value="1"/>
</dbReference>
<dbReference type="OrthoDB" id="9813383at2"/>
<dbReference type="HOGENOM" id="CLU_054974_4_1_6"/>
<evidence type="ECO:0000259" key="1">
    <source>
        <dbReference type="Pfam" id="PF00117"/>
    </source>
</evidence>